<evidence type="ECO:0000256" key="4">
    <source>
        <dbReference type="ARBA" id="ARBA00022801"/>
    </source>
</evidence>
<dbReference type="Pfam" id="PF00962">
    <property type="entry name" value="A_deaminase"/>
    <property type="match status" value="1"/>
</dbReference>
<comment type="caution">
    <text evidence="7">The sequence shown here is derived from an EMBL/GenBank/DDBJ whole genome shotgun (WGS) entry which is preliminary data.</text>
</comment>
<evidence type="ECO:0000256" key="3">
    <source>
        <dbReference type="ARBA" id="ARBA00022723"/>
    </source>
</evidence>
<evidence type="ECO:0000256" key="5">
    <source>
        <dbReference type="ARBA" id="ARBA00022833"/>
    </source>
</evidence>
<dbReference type="SUPFAM" id="SSF51556">
    <property type="entry name" value="Metallo-dependent hydrolases"/>
    <property type="match status" value="1"/>
</dbReference>
<sequence length="108" mass="12183">MEVQNTYRGSDASVTVCPLSNIKLCVFNTMQEHNLKQLLDYGLCVTVNTDDPSYFGGYMLDNYLAVQEGLSLSKSELAQLAKNSINSSFLEEKQKRVYLNQLDNMFAL</sequence>
<reference evidence="7 8" key="1">
    <citation type="submission" date="2016-08" db="EMBL/GenBank/DDBJ databases">
        <title>Draft genome sequence of Candidatus Piscirickettsia litoralis, from seawater.</title>
        <authorList>
            <person name="Wan X."/>
            <person name="Lee A.J."/>
            <person name="Hou S."/>
            <person name="Donachie S.P."/>
        </authorList>
    </citation>
    <scope>NUCLEOTIDE SEQUENCE [LARGE SCALE GENOMIC DNA]</scope>
    <source>
        <strain evidence="7 8">Y2</strain>
    </source>
</reference>
<keyword evidence="8" id="KW-1185">Reference proteome</keyword>
<name>A0ABX3ACK8_9GAMM</name>
<dbReference type="PANTHER" id="PTHR43114">
    <property type="entry name" value="ADENINE DEAMINASE"/>
    <property type="match status" value="1"/>
</dbReference>
<protein>
    <recommendedName>
        <fullName evidence="6">Adenosine deaminase domain-containing protein</fullName>
    </recommendedName>
</protein>
<evidence type="ECO:0000256" key="2">
    <source>
        <dbReference type="ARBA" id="ARBA00006676"/>
    </source>
</evidence>
<keyword evidence="3" id="KW-0479">Metal-binding</keyword>
<dbReference type="InterPro" id="IPR001365">
    <property type="entry name" value="A_deaminase_dom"/>
</dbReference>
<dbReference type="Gene3D" id="3.20.20.140">
    <property type="entry name" value="Metal-dependent hydrolases"/>
    <property type="match status" value="1"/>
</dbReference>
<accession>A0ABX3ACK8</accession>
<dbReference type="Proteomes" id="UP000094329">
    <property type="component" value="Unassembled WGS sequence"/>
</dbReference>
<evidence type="ECO:0000313" key="7">
    <source>
        <dbReference type="EMBL" id="ODN43904.1"/>
    </source>
</evidence>
<dbReference type="InterPro" id="IPR006330">
    <property type="entry name" value="Ado/ade_deaminase"/>
</dbReference>
<evidence type="ECO:0000256" key="1">
    <source>
        <dbReference type="ARBA" id="ARBA00001947"/>
    </source>
</evidence>
<evidence type="ECO:0000259" key="6">
    <source>
        <dbReference type="Pfam" id="PF00962"/>
    </source>
</evidence>
<organism evidence="7 8">
    <name type="scientific">Piscirickettsia litoralis</name>
    <dbReference type="NCBI Taxonomy" id="1891921"/>
    <lineage>
        <taxon>Bacteria</taxon>
        <taxon>Pseudomonadati</taxon>
        <taxon>Pseudomonadota</taxon>
        <taxon>Gammaproteobacteria</taxon>
        <taxon>Thiotrichales</taxon>
        <taxon>Piscirickettsiaceae</taxon>
        <taxon>Piscirickettsia</taxon>
    </lineage>
</organism>
<dbReference type="PANTHER" id="PTHR43114:SF6">
    <property type="entry name" value="ADENINE DEAMINASE"/>
    <property type="match status" value="1"/>
</dbReference>
<comment type="cofactor">
    <cofactor evidence="1">
        <name>Zn(2+)</name>
        <dbReference type="ChEBI" id="CHEBI:29105"/>
    </cofactor>
</comment>
<proteinExistence type="inferred from homology"/>
<dbReference type="InterPro" id="IPR032466">
    <property type="entry name" value="Metal_Hydrolase"/>
</dbReference>
<gene>
    <name evidence="7" type="ORF">BGC07_14685</name>
</gene>
<evidence type="ECO:0000313" key="8">
    <source>
        <dbReference type="Proteomes" id="UP000094329"/>
    </source>
</evidence>
<keyword evidence="4" id="KW-0378">Hydrolase</keyword>
<comment type="similarity">
    <text evidence="2">Belongs to the metallo-dependent hydrolases superfamily. Adenosine and AMP deaminases family.</text>
</comment>
<dbReference type="RefSeq" id="WP_069313700.1">
    <property type="nucleotide sequence ID" value="NZ_MDTU01000001.1"/>
</dbReference>
<feature type="domain" description="Adenosine deaminase" evidence="6">
    <location>
        <begin position="10"/>
        <end position="104"/>
    </location>
</feature>
<dbReference type="EMBL" id="MDTU01000001">
    <property type="protein sequence ID" value="ODN43904.1"/>
    <property type="molecule type" value="Genomic_DNA"/>
</dbReference>
<keyword evidence="5" id="KW-0862">Zinc</keyword>